<dbReference type="EMBL" id="EU952563">
    <property type="protein sequence ID" value="ACG24681.1"/>
    <property type="molecule type" value="mRNA"/>
</dbReference>
<name>B6SIJ8_MAIZE</name>
<reference evidence="1" key="1">
    <citation type="journal article" date="2009" name="Plant Mol. Biol.">
        <title>Insights into corn genes derived from large-scale cDNA sequencing.</title>
        <authorList>
            <person name="Alexandrov N.N."/>
            <person name="Brover V.V."/>
            <person name="Freidin S."/>
            <person name="Troukhan M.E."/>
            <person name="Tatarinova T.V."/>
            <person name="Zhang H."/>
            <person name="Swaller T.J."/>
            <person name="Lu Y.P."/>
            <person name="Bouck J."/>
            <person name="Flavell R.B."/>
            <person name="Feldmann K.A."/>
        </authorList>
    </citation>
    <scope>NUCLEOTIDE SEQUENCE</scope>
</reference>
<proteinExistence type="evidence at transcript level"/>
<organism evidence="1">
    <name type="scientific">Zea mays</name>
    <name type="common">Maize</name>
    <dbReference type="NCBI Taxonomy" id="4577"/>
    <lineage>
        <taxon>Eukaryota</taxon>
        <taxon>Viridiplantae</taxon>
        <taxon>Streptophyta</taxon>
        <taxon>Embryophyta</taxon>
        <taxon>Tracheophyta</taxon>
        <taxon>Spermatophyta</taxon>
        <taxon>Magnoliopsida</taxon>
        <taxon>Liliopsida</taxon>
        <taxon>Poales</taxon>
        <taxon>Poaceae</taxon>
        <taxon>PACMAD clade</taxon>
        <taxon>Panicoideae</taxon>
        <taxon>Andropogonodae</taxon>
        <taxon>Andropogoneae</taxon>
        <taxon>Tripsacinae</taxon>
        <taxon>Zea</taxon>
    </lineage>
</organism>
<protein>
    <submittedName>
        <fullName evidence="1">Uncharacterized protein</fullName>
    </submittedName>
</protein>
<dbReference type="ExpressionAtlas" id="B6SIJ8">
    <property type="expression patterns" value="baseline and differential"/>
</dbReference>
<sequence length="74" mass="7903">MTAVRGVLGHRSASSNLQALELETPPTGHPLPAINLHPQSTHRKVALDISCSNSSTKIAFNRKGRVHIIISDPG</sequence>
<accession>B6SIJ8</accession>
<evidence type="ECO:0000313" key="1">
    <source>
        <dbReference type="EMBL" id="ACG24681.1"/>
    </source>
</evidence>
<dbReference type="AlphaFoldDB" id="B6SIJ8"/>